<dbReference type="AlphaFoldDB" id="A0A0D2PQ31"/>
<dbReference type="InterPro" id="IPR002355">
    <property type="entry name" value="Cu_oxidase_Cu_BS"/>
</dbReference>
<dbReference type="PANTHER" id="PTHR11709:SF511">
    <property type="entry name" value="LACCASE"/>
    <property type="match status" value="1"/>
</dbReference>
<dbReference type="FunFam" id="2.60.40.420:FF:000045">
    <property type="entry name" value="Laccase 2"/>
    <property type="match status" value="1"/>
</dbReference>
<keyword evidence="5" id="KW-1015">Disulfide bond</keyword>
<sequence length="526" mass="55890">MWSLSSAFALSLLSTAYGSIGPSANLYIENDVISPDGFSRSAVLAGAVSGAATFPGPLIVGQKGDTFNLNLVNNLDDTSMLVSTSIHWHGFFQKGSAWADGPVGVNQCPIIPGNSFNYQFTALDQAGTYWYHSHYSTQYCDGLRGAMVVYDPADPYLSQYDVDDDTTVITLADWYHTVAPVLAASGIPPQSDATLINGLGRYAGDLTAPLAVITVTPNKRYRFRLVSVSCDPNYVFSIDNHTMIIIEVDGQNVQPLSVDSIQIYAGQRYSFILQANQQTSNYWVRALPNVGGPSGFTGGVNSAILRYAGAAIVDPVTPQTTSVRAMNETQLQPLTNPAAPGPAVSAANSNGTVFPLSFNIALTGGAFTVNQVSFVPPSVPVLLQILSGNTAAQSLLPTGSVYTLPLNSVIEINIPGGAPGAPHPIHLHGHAFSVVRSAGSTVYNYNNPVRRDVVNSGTSTSDNVTIRFETDNAGPWIMHCHIDWHLDRGLAVVMAEDPTDIVSAAHPAAWDALCPAFNALPAQTFT</sequence>
<dbReference type="PANTHER" id="PTHR11709">
    <property type="entry name" value="MULTI-COPPER OXIDASE"/>
    <property type="match status" value="1"/>
</dbReference>
<evidence type="ECO:0000256" key="6">
    <source>
        <dbReference type="ARBA" id="ARBA00023180"/>
    </source>
</evidence>
<evidence type="ECO:0000256" key="3">
    <source>
        <dbReference type="ARBA" id="ARBA00023002"/>
    </source>
</evidence>
<evidence type="ECO:0000256" key="7">
    <source>
        <dbReference type="SAM" id="SignalP"/>
    </source>
</evidence>
<accession>A0A0D2PQ31</accession>
<dbReference type="STRING" id="945553.A0A0D2PQ31"/>
<keyword evidence="12" id="KW-1185">Reference proteome</keyword>
<feature type="domain" description="Plastocyanin-like" evidence="8">
    <location>
        <begin position="166"/>
        <end position="310"/>
    </location>
</feature>
<dbReference type="EMBL" id="KN817553">
    <property type="protein sequence ID" value="KJA22015.1"/>
    <property type="molecule type" value="Genomic_DNA"/>
</dbReference>
<organism evidence="11 12">
    <name type="scientific">Hypholoma sublateritium (strain FD-334 SS-4)</name>
    <dbReference type="NCBI Taxonomy" id="945553"/>
    <lineage>
        <taxon>Eukaryota</taxon>
        <taxon>Fungi</taxon>
        <taxon>Dikarya</taxon>
        <taxon>Basidiomycota</taxon>
        <taxon>Agaricomycotina</taxon>
        <taxon>Agaricomycetes</taxon>
        <taxon>Agaricomycetidae</taxon>
        <taxon>Agaricales</taxon>
        <taxon>Agaricineae</taxon>
        <taxon>Strophariaceae</taxon>
        <taxon>Hypholoma</taxon>
    </lineage>
</organism>
<dbReference type="GO" id="GO:0005507">
    <property type="term" value="F:copper ion binding"/>
    <property type="evidence" value="ECO:0007669"/>
    <property type="project" value="InterPro"/>
</dbReference>
<dbReference type="SUPFAM" id="SSF49503">
    <property type="entry name" value="Cupredoxins"/>
    <property type="match status" value="3"/>
</dbReference>
<gene>
    <name evidence="11" type="ORF">HYPSUDRAFT_202502</name>
</gene>
<keyword evidence="3" id="KW-0560">Oxidoreductase</keyword>
<dbReference type="GO" id="GO:0016491">
    <property type="term" value="F:oxidoreductase activity"/>
    <property type="evidence" value="ECO:0007669"/>
    <property type="project" value="UniProtKB-KW"/>
</dbReference>
<dbReference type="Proteomes" id="UP000054270">
    <property type="component" value="Unassembled WGS sequence"/>
</dbReference>
<dbReference type="Pfam" id="PF07732">
    <property type="entry name" value="Cu-oxidase_3"/>
    <property type="match status" value="1"/>
</dbReference>
<evidence type="ECO:0000256" key="4">
    <source>
        <dbReference type="ARBA" id="ARBA00023008"/>
    </source>
</evidence>
<dbReference type="PROSITE" id="PS00079">
    <property type="entry name" value="MULTICOPPER_OXIDASE1"/>
    <property type="match status" value="2"/>
</dbReference>
<dbReference type="OrthoDB" id="2121828at2759"/>
<proteinExistence type="inferred from homology"/>
<keyword evidence="7" id="KW-0732">Signal</keyword>
<dbReference type="InterPro" id="IPR011706">
    <property type="entry name" value="Cu-oxidase_C"/>
</dbReference>
<evidence type="ECO:0000256" key="5">
    <source>
        <dbReference type="ARBA" id="ARBA00023157"/>
    </source>
</evidence>
<dbReference type="InterPro" id="IPR033138">
    <property type="entry name" value="Cu_oxidase_CS"/>
</dbReference>
<dbReference type="OMA" id="CRIRHYH"/>
<dbReference type="Pfam" id="PF00394">
    <property type="entry name" value="Cu-oxidase"/>
    <property type="match status" value="1"/>
</dbReference>
<feature type="signal peptide" evidence="7">
    <location>
        <begin position="1"/>
        <end position="18"/>
    </location>
</feature>
<keyword evidence="6" id="KW-0325">Glycoprotein</keyword>
<evidence type="ECO:0000313" key="12">
    <source>
        <dbReference type="Proteomes" id="UP000054270"/>
    </source>
</evidence>
<evidence type="ECO:0000259" key="9">
    <source>
        <dbReference type="Pfam" id="PF07731"/>
    </source>
</evidence>
<evidence type="ECO:0000256" key="1">
    <source>
        <dbReference type="ARBA" id="ARBA00010609"/>
    </source>
</evidence>
<feature type="chain" id="PRO_5002248745" evidence="7">
    <location>
        <begin position="19"/>
        <end position="526"/>
    </location>
</feature>
<dbReference type="Gene3D" id="2.60.40.420">
    <property type="entry name" value="Cupredoxins - blue copper proteins"/>
    <property type="match status" value="3"/>
</dbReference>
<evidence type="ECO:0000259" key="8">
    <source>
        <dbReference type="Pfam" id="PF00394"/>
    </source>
</evidence>
<evidence type="ECO:0000256" key="2">
    <source>
        <dbReference type="ARBA" id="ARBA00022723"/>
    </source>
</evidence>
<feature type="domain" description="Plastocyanin-like" evidence="10">
    <location>
        <begin position="53"/>
        <end position="153"/>
    </location>
</feature>
<dbReference type="CDD" id="cd13903">
    <property type="entry name" value="CuRO_3_Tv-LCC_like"/>
    <property type="match status" value="1"/>
</dbReference>
<dbReference type="PROSITE" id="PS00080">
    <property type="entry name" value="MULTICOPPER_OXIDASE2"/>
    <property type="match status" value="1"/>
</dbReference>
<dbReference type="InterPro" id="IPR008972">
    <property type="entry name" value="Cupredoxin"/>
</dbReference>
<dbReference type="InterPro" id="IPR001117">
    <property type="entry name" value="Cu-oxidase_2nd"/>
</dbReference>
<comment type="similarity">
    <text evidence="1">Belongs to the multicopper oxidase family.</text>
</comment>
<evidence type="ECO:0000259" key="10">
    <source>
        <dbReference type="Pfam" id="PF07732"/>
    </source>
</evidence>
<dbReference type="InterPro" id="IPR045087">
    <property type="entry name" value="Cu-oxidase_fam"/>
</dbReference>
<reference evidence="12" key="1">
    <citation type="submission" date="2014-04" db="EMBL/GenBank/DDBJ databases">
        <title>Evolutionary Origins and Diversification of the Mycorrhizal Mutualists.</title>
        <authorList>
            <consortium name="DOE Joint Genome Institute"/>
            <consortium name="Mycorrhizal Genomics Consortium"/>
            <person name="Kohler A."/>
            <person name="Kuo A."/>
            <person name="Nagy L.G."/>
            <person name="Floudas D."/>
            <person name="Copeland A."/>
            <person name="Barry K.W."/>
            <person name="Cichocki N."/>
            <person name="Veneault-Fourrey C."/>
            <person name="LaButti K."/>
            <person name="Lindquist E.A."/>
            <person name="Lipzen A."/>
            <person name="Lundell T."/>
            <person name="Morin E."/>
            <person name="Murat C."/>
            <person name="Riley R."/>
            <person name="Ohm R."/>
            <person name="Sun H."/>
            <person name="Tunlid A."/>
            <person name="Henrissat B."/>
            <person name="Grigoriev I.V."/>
            <person name="Hibbett D.S."/>
            <person name="Martin F."/>
        </authorList>
    </citation>
    <scope>NUCLEOTIDE SEQUENCE [LARGE SCALE GENOMIC DNA]</scope>
    <source>
        <strain evidence="12">FD-334 SS-4</strain>
    </source>
</reference>
<protein>
    <submittedName>
        <fullName evidence="11">Multicopper oxidase</fullName>
    </submittedName>
</protein>
<dbReference type="InterPro" id="IPR011707">
    <property type="entry name" value="Cu-oxidase-like_N"/>
</dbReference>
<keyword evidence="2" id="KW-0479">Metal-binding</keyword>
<keyword evidence="4" id="KW-0186">Copper</keyword>
<evidence type="ECO:0000313" key="11">
    <source>
        <dbReference type="EMBL" id="KJA22015.1"/>
    </source>
</evidence>
<name>A0A0D2PQ31_HYPSF</name>
<feature type="domain" description="Plastocyanin-like" evidence="9">
    <location>
        <begin position="375"/>
        <end position="499"/>
    </location>
</feature>
<dbReference type="Pfam" id="PF07731">
    <property type="entry name" value="Cu-oxidase_2"/>
    <property type="match status" value="1"/>
</dbReference>